<dbReference type="PRINTS" id="PR00081">
    <property type="entry name" value="GDHRDH"/>
</dbReference>
<dbReference type="FunFam" id="3.40.50.720:FF:000084">
    <property type="entry name" value="Short-chain dehydrogenase reductase"/>
    <property type="match status" value="1"/>
</dbReference>
<gene>
    <name evidence="3" type="ORF">B4121_0410</name>
</gene>
<comment type="similarity">
    <text evidence="1">Belongs to the short-chain dehydrogenases/reductases (SDR) family.</text>
</comment>
<dbReference type="PROSITE" id="PS00061">
    <property type="entry name" value="ADH_SHORT"/>
    <property type="match status" value="1"/>
</dbReference>
<dbReference type="GO" id="GO:0008678">
    <property type="term" value="F:2-deoxy-D-gluconate 3-dehydrogenase activity"/>
    <property type="evidence" value="ECO:0007669"/>
    <property type="project" value="InterPro"/>
</dbReference>
<dbReference type="PANTHER" id="PTHR42760:SF5">
    <property type="entry name" value="2-DEHYDRO-3-DEOXY-D-GLUCONATE 5-DEHYDROGENASE"/>
    <property type="match status" value="1"/>
</dbReference>
<protein>
    <submittedName>
        <fullName evidence="3">2-deoxy-D-gluconate 3-dehydrogenase</fullName>
    </submittedName>
</protein>
<evidence type="ECO:0000256" key="2">
    <source>
        <dbReference type="ARBA" id="ARBA00023002"/>
    </source>
</evidence>
<dbReference type="NCBIfam" id="NF005390">
    <property type="entry name" value="PRK06935.1"/>
    <property type="match status" value="1"/>
</dbReference>
<dbReference type="EMBL" id="LKPO01000001">
    <property type="protein sequence ID" value="OLF98883.1"/>
    <property type="molecule type" value="Genomic_DNA"/>
</dbReference>
<accession>A0A7Z0X2T7</accession>
<evidence type="ECO:0000256" key="1">
    <source>
        <dbReference type="ARBA" id="ARBA00006484"/>
    </source>
</evidence>
<dbReference type="RefSeq" id="WP_075212724.1">
    <property type="nucleotide sequence ID" value="NZ_LKPO01000001.1"/>
</dbReference>
<evidence type="ECO:0000313" key="3">
    <source>
        <dbReference type="EMBL" id="OLF98883.1"/>
    </source>
</evidence>
<dbReference type="SUPFAM" id="SSF51735">
    <property type="entry name" value="NAD(P)-binding Rossmann-fold domains"/>
    <property type="match status" value="1"/>
</dbReference>
<dbReference type="NCBIfam" id="TIGR01832">
    <property type="entry name" value="kduD"/>
    <property type="match status" value="1"/>
</dbReference>
<keyword evidence="2" id="KW-0560">Oxidoreductase</keyword>
<name>A0A7Z0X2T7_9BACI</name>
<sequence>MGYLESLESYFSLEGKTALVTGPGTGIGKGIAEALAKAGADIIGTSHTSGLDETKRLIEETGRTFTPYQLDMGSLDEVEAFAKEVLDRHQIDILVNNAGTIRREKAADFSRENWEAVINVNLNSLFLLTQAVGRQMIERKQGKIINIASLLSFQGGILVPAYTASKHAVAGLTKSFANEWAAHNVQVNAIAPGYISTNNTKQIREDQNRNAEILKRIPAERWGQPDDIAGAAVFLSAPASDYVNGHVLAVDGGWLAR</sequence>
<dbReference type="Pfam" id="PF13561">
    <property type="entry name" value="adh_short_C2"/>
    <property type="match status" value="1"/>
</dbReference>
<dbReference type="AlphaFoldDB" id="A0A7Z0X2T7"/>
<organism evidence="3 4">
    <name type="scientific">Bacillus paralicheniformis</name>
    <dbReference type="NCBI Taxonomy" id="1648923"/>
    <lineage>
        <taxon>Bacteria</taxon>
        <taxon>Bacillati</taxon>
        <taxon>Bacillota</taxon>
        <taxon>Bacilli</taxon>
        <taxon>Bacillales</taxon>
        <taxon>Bacillaceae</taxon>
        <taxon>Bacillus</taxon>
    </lineage>
</organism>
<comment type="caution">
    <text evidence="3">The sequence shown here is derived from an EMBL/GenBank/DDBJ whole genome shotgun (WGS) entry which is preliminary data.</text>
</comment>
<dbReference type="Proteomes" id="UP000185604">
    <property type="component" value="Unassembled WGS sequence"/>
</dbReference>
<dbReference type="InterPro" id="IPR020904">
    <property type="entry name" value="Sc_DH/Rdtase_CS"/>
</dbReference>
<dbReference type="PANTHER" id="PTHR42760">
    <property type="entry name" value="SHORT-CHAIN DEHYDROGENASES/REDUCTASES FAMILY MEMBER"/>
    <property type="match status" value="1"/>
</dbReference>
<dbReference type="CDD" id="cd05347">
    <property type="entry name" value="Ga5DH-like_SDR_c"/>
    <property type="match status" value="1"/>
</dbReference>
<dbReference type="InterPro" id="IPR002347">
    <property type="entry name" value="SDR_fam"/>
</dbReference>
<dbReference type="GO" id="GO:0008206">
    <property type="term" value="P:bile acid metabolic process"/>
    <property type="evidence" value="ECO:0007669"/>
    <property type="project" value="UniProtKB-ARBA"/>
</dbReference>
<proteinExistence type="inferred from homology"/>
<evidence type="ECO:0000313" key="4">
    <source>
        <dbReference type="Proteomes" id="UP000185604"/>
    </source>
</evidence>
<dbReference type="GO" id="GO:0051287">
    <property type="term" value="F:NAD binding"/>
    <property type="evidence" value="ECO:0007669"/>
    <property type="project" value="InterPro"/>
</dbReference>
<dbReference type="InterPro" id="IPR036291">
    <property type="entry name" value="NAD(P)-bd_dom_sf"/>
</dbReference>
<dbReference type="Gene3D" id="3.40.50.720">
    <property type="entry name" value="NAD(P)-binding Rossmann-like Domain"/>
    <property type="match status" value="1"/>
</dbReference>
<dbReference type="PRINTS" id="PR00080">
    <property type="entry name" value="SDRFAMILY"/>
</dbReference>
<reference evidence="3 4" key="1">
    <citation type="journal article" date="2016" name="Front. Microbiol.">
        <title>High-Level Heat Resistance of Spores of Bacillus amyloliquefaciens and Bacillus licheniformis Results from the Presence of a spoVA Operon in a Tn1546 Transposon.</title>
        <authorList>
            <person name="Berendsen E.M."/>
            <person name="Koning R.A."/>
            <person name="Boekhorst J."/>
            <person name="de Jong A."/>
            <person name="Kuipers O.P."/>
            <person name="Wells-Bennik M.H."/>
        </authorList>
    </citation>
    <scope>NUCLEOTIDE SEQUENCE [LARGE SCALE GENOMIC DNA]</scope>
    <source>
        <strain evidence="3 4">B4121</strain>
    </source>
</reference>
<dbReference type="InterPro" id="IPR011286">
    <property type="entry name" value="2-deoxy-D-gluc_3_DH"/>
</dbReference>